<reference evidence="3 4" key="1">
    <citation type="submission" date="2021-06" db="EMBL/GenBank/DDBJ databases">
        <authorList>
            <person name="Lee D.H."/>
        </authorList>
    </citation>
    <scope>NUCLEOTIDE SEQUENCE [LARGE SCALE GENOMIC DNA]</scope>
    <source>
        <strain evidence="3 4">MMS21-HV4-11</strain>
    </source>
</reference>
<accession>A0ABS6IDL5</accession>
<proteinExistence type="predicted"/>
<keyword evidence="2" id="KW-0472">Membrane</keyword>
<dbReference type="EMBL" id="JAHOPB010000001">
    <property type="protein sequence ID" value="MBU8872694.1"/>
    <property type="molecule type" value="Genomic_DNA"/>
</dbReference>
<protein>
    <submittedName>
        <fullName evidence="3">Sel1 repeat family protein</fullName>
    </submittedName>
</protein>
<keyword evidence="4" id="KW-1185">Reference proteome</keyword>
<dbReference type="SMART" id="SM00671">
    <property type="entry name" value="SEL1"/>
    <property type="match status" value="3"/>
</dbReference>
<organism evidence="3 4">
    <name type="scientific">Reyranella humidisoli</name>
    <dbReference type="NCBI Taxonomy" id="2849149"/>
    <lineage>
        <taxon>Bacteria</taxon>
        <taxon>Pseudomonadati</taxon>
        <taxon>Pseudomonadota</taxon>
        <taxon>Alphaproteobacteria</taxon>
        <taxon>Hyphomicrobiales</taxon>
        <taxon>Reyranellaceae</taxon>
        <taxon>Reyranella</taxon>
    </lineage>
</organism>
<evidence type="ECO:0000256" key="1">
    <source>
        <dbReference type="SAM" id="MobiDB-lite"/>
    </source>
</evidence>
<feature type="compositionally biased region" description="Basic and acidic residues" evidence="1">
    <location>
        <begin position="158"/>
        <end position="170"/>
    </location>
</feature>
<dbReference type="InterPro" id="IPR006597">
    <property type="entry name" value="Sel1-like"/>
</dbReference>
<sequence>MPVRATIAPLPEPGHALLRVSELDAAPDGLTLSIQRQQGPDTHLADDGWRRTETWLLPDEVSRNGDVLEFHLGPEICDRLAGIATIRLRVREPDIGVVGTTVVAWPAMLTSGAAGASGTYDDTVRLRRRQQPAPPPEPELPPPLEIAPEPPPPPPPRPDLRAARDPMADMPKRSGATRWMIAAVLVLLVVGGGYYYWTNHLHPPEPVVATATPPTPTPVQPPAKSVRETVAEYLATKPTPEAMLAKAQDFAKAGDTAASFLVFRQAAEQGNAAAQLELASFYDPMAPARAGFPHDGTQAADWYERAALTGLAEAQRKLGLLLAKGGAGLTADVTKARVWLQQAAAQNDAEAKKALDGLPK</sequence>
<gene>
    <name evidence="3" type="ORF">KQ910_02920</name>
</gene>
<evidence type="ECO:0000256" key="2">
    <source>
        <dbReference type="SAM" id="Phobius"/>
    </source>
</evidence>
<dbReference type="Pfam" id="PF08238">
    <property type="entry name" value="Sel1"/>
    <property type="match status" value="2"/>
</dbReference>
<evidence type="ECO:0000313" key="4">
    <source>
        <dbReference type="Proteomes" id="UP000727907"/>
    </source>
</evidence>
<keyword evidence="2" id="KW-0812">Transmembrane</keyword>
<keyword evidence="2" id="KW-1133">Transmembrane helix</keyword>
<feature type="region of interest" description="Disordered" evidence="1">
    <location>
        <begin position="129"/>
        <end position="170"/>
    </location>
</feature>
<name>A0ABS6IDL5_9HYPH</name>
<comment type="caution">
    <text evidence="3">The sequence shown here is derived from an EMBL/GenBank/DDBJ whole genome shotgun (WGS) entry which is preliminary data.</text>
</comment>
<feature type="transmembrane region" description="Helical" evidence="2">
    <location>
        <begin position="179"/>
        <end position="197"/>
    </location>
</feature>
<dbReference type="Proteomes" id="UP000727907">
    <property type="component" value="Unassembled WGS sequence"/>
</dbReference>
<dbReference type="RefSeq" id="WP_216956990.1">
    <property type="nucleotide sequence ID" value="NZ_JAHOPB010000001.1"/>
</dbReference>
<dbReference type="PANTHER" id="PTHR11102:SF160">
    <property type="entry name" value="ERAD-ASSOCIATED E3 UBIQUITIN-PROTEIN LIGASE COMPONENT HRD3"/>
    <property type="match status" value="1"/>
</dbReference>
<feature type="compositionally biased region" description="Pro residues" evidence="1">
    <location>
        <begin position="132"/>
        <end position="157"/>
    </location>
</feature>
<evidence type="ECO:0000313" key="3">
    <source>
        <dbReference type="EMBL" id="MBU8872694.1"/>
    </source>
</evidence>
<dbReference type="PANTHER" id="PTHR11102">
    <property type="entry name" value="SEL-1-LIKE PROTEIN"/>
    <property type="match status" value="1"/>
</dbReference>
<dbReference type="InterPro" id="IPR050767">
    <property type="entry name" value="Sel1_AlgK"/>
</dbReference>